<reference evidence="4" key="1">
    <citation type="submission" date="2023-07" db="EMBL/GenBank/DDBJ databases">
        <title>30 novel species of actinomycetes from the DSMZ collection.</title>
        <authorList>
            <person name="Nouioui I."/>
        </authorList>
    </citation>
    <scope>NUCLEOTIDE SEQUENCE [LARGE SCALE GENOMIC DNA]</scope>
    <source>
        <strain evidence="4">DSM 44399</strain>
    </source>
</reference>
<dbReference type="InterPro" id="IPR006047">
    <property type="entry name" value="GH13_cat_dom"/>
</dbReference>
<dbReference type="InterPro" id="IPR017853">
    <property type="entry name" value="GH"/>
</dbReference>
<sequence length="859" mass="92166">MPADGTKVVFSYVAATHVLTVSNNALPSLKPLKAYWLSRHYIGWNVDTATPAVSYRLYAAPNGGLAATPTGITGGSSYPLTVNPGGLPASVKTKFPAQAGLRALKLSDRDAAHAATILTGQVAVGAFDSAGNLIDGTGLQIPGVLDDIDAGAATATLGLSWHDGVAKLALWAPTAQAVSVDVYASGHITDPISTRPLTRGANGVWSVTGTRGWKNLYYLFTVQVYVPETGKVEHNLVTDPYSYGLSTNSERSLFINLSDPKTAPRGWDDLGRTKPALPKPVDQSITELHIRDFSAGDPTVPAPDRGTYLAFTDTASNAVKHLKTLAKAGMTTVHLLPLADMATRSVNEIKSTWQTPRCDLPSLPPDSTEQQACVTAVASDDGYNWGYDPQHYTTPEGSYSTNAEGAARTVQFRRMVAALNRDHLRVVMDVVYNHTADSGQTGTNDLDRIVPGYYHRLDATGKVTTSSCCADTASEHLMMGKLLIDSVMTWATQYKVDGFRFDLMSFTPKAVIEQLRHKLDGLKLTHDDGVNGKQIYLYGEGWNFGTVADDALFVQASQANMAGTGVGTFNDRLRDAVRGGAFNDTDPRTQGFASGLFTDPNGDSVNGDTATQKAKLLSYEDQIKIALTGNLKDYTFTDRTGATVKGSQVDYNGQPTGYTSQPQEAVNYVDVHDNQTLYDLLTYKLPVATTMADRIRMQTLALSTTAFSQGVSFWQGGTEDLRSKSFDGNSYDSGDWFNGLDPSLTTNGFGKGLPPAASNQAFWPYAQPLLANPALKPNHTDLLAAEAQSEMLLKVRATSPLLHLGSRGLIQQKLSFPDSGPNSTPGVIVERIDDTIGPNADPALRGMVIVFNASPRSNA</sequence>
<dbReference type="InterPro" id="IPR013783">
    <property type="entry name" value="Ig-like_fold"/>
</dbReference>
<dbReference type="Gene3D" id="3.20.20.80">
    <property type="entry name" value="Glycosidases"/>
    <property type="match status" value="1"/>
</dbReference>
<dbReference type="SUPFAM" id="SSF51011">
    <property type="entry name" value="Glycosyl hydrolase domain"/>
    <property type="match status" value="1"/>
</dbReference>
<comment type="similarity">
    <text evidence="1">Belongs to the glycosyl hydrolase 13 family.</text>
</comment>
<feature type="domain" description="Glycosyl hydrolase family 13 catalytic" evidence="2">
    <location>
        <begin position="340"/>
        <end position="744"/>
    </location>
</feature>
<dbReference type="InterPro" id="IPR024561">
    <property type="entry name" value="Pullul_strch_C"/>
</dbReference>
<dbReference type="SUPFAM" id="SSF81296">
    <property type="entry name" value="E set domains"/>
    <property type="match status" value="2"/>
</dbReference>
<dbReference type="Gene3D" id="2.60.40.10">
    <property type="entry name" value="Immunoglobulins"/>
    <property type="match status" value="1"/>
</dbReference>
<dbReference type="InterPro" id="IPR004193">
    <property type="entry name" value="Glyco_hydro_13_N"/>
</dbReference>
<proteinExistence type="inferred from homology"/>
<dbReference type="InterPro" id="IPR014756">
    <property type="entry name" value="Ig_E-set"/>
</dbReference>
<comment type="caution">
    <text evidence="3">The sequence shown here is derived from an EMBL/GenBank/DDBJ whole genome shotgun (WGS) entry which is preliminary data.</text>
</comment>
<dbReference type="InterPro" id="IPR011839">
    <property type="entry name" value="Pullul_strch"/>
</dbReference>
<evidence type="ECO:0000313" key="4">
    <source>
        <dbReference type="Proteomes" id="UP001183176"/>
    </source>
</evidence>
<evidence type="ECO:0000259" key="2">
    <source>
        <dbReference type="SMART" id="SM00642"/>
    </source>
</evidence>
<dbReference type="SUPFAM" id="SSF51445">
    <property type="entry name" value="(Trans)glycosidases"/>
    <property type="match status" value="1"/>
</dbReference>
<dbReference type="Pfam" id="PF17967">
    <property type="entry name" value="Pullulanase_N2"/>
    <property type="match status" value="1"/>
</dbReference>
<dbReference type="SMART" id="SM00642">
    <property type="entry name" value="Aamy"/>
    <property type="match status" value="1"/>
</dbReference>
<keyword evidence="4" id="KW-1185">Reference proteome</keyword>
<dbReference type="RefSeq" id="WP_311425036.1">
    <property type="nucleotide sequence ID" value="NZ_JAVREH010000058.1"/>
</dbReference>
<dbReference type="InterPro" id="IPR040671">
    <property type="entry name" value="Pullulanase_N2"/>
</dbReference>
<dbReference type="EMBL" id="JAVREH010000058">
    <property type="protein sequence ID" value="MDT0263893.1"/>
    <property type="molecule type" value="Genomic_DNA"/>
</dbReference>
<organism evidence="3 4">
    <name type="scientific">Jatrophihabitans lederbergiae</name>
    <dbReference type="NCBI Taxonomy" id="3075547"/>
    <lineage>
        <taxon>Bacteria</taxon>
        <taxon>Bacillati</taxon>
        <taxon>Actinomycetota</taxon>
        <taxon>Actinomycetes</taxon>
        <taxon>Jatrophihabitantales</taxon>
        <taxon>Jatrophihabitantaceae</taxon>
        <taxon>Jatrophihabitans</taxon>
    </lineage>
</organism>
<dbReference type="Pfam" id="PF02922">
    <property type="entry name" value="CBM_48"/>
    <property type="match status" value="1"/>
</dbReference>
<dbReference type="PANTHER" id="PTHR43002">
    <property type="entry name" value="GLYCOGEN DEBRANCHING ENZYME"/>
    <property type="match status" value="1"/>
</dbReference>
<dbReference type="Proteomes" id="UP001183176">
    <property type="component" value="Unassembled WGS sequence"/>
</dbReference>
<accession>A0ABU2JGP5</accession>
<dbReference type="NCBIfam" id="TIGR02103">
    <property type="entry name" value="pullul_strch"/>
    <property type="match status" value="1"/>
</dbReference>
<dbReference type="Gene3D" id="2.60.40.1130">
    <property type="entry name" value="Rab geranylgeranyltransferase alpha-subunit, insert domain"/>
    <property type="match status" value="1"/>
</dbReference>
<evidence type="ECO:0000256" key="1">
    <source>
        <dbReference type="ARBA" id="ARBA00008061"/>
    </source>
</evidence>
<dbReference type="CDD" id="cd02860">
    <property type="entry name" value="E_set_Pullulanase"/>
    <property type="match status" value="1"/>
</dbReference>
<dbReference type="Pfam" id="PF11852">
    <property type="entry name" value="Pullul_strch_C"/>
    <property type="match status" value="1"/>
</dbReference>
<dbReference type="CDD" id="cd11341">
    <property type="entry name" value="AmyAc_Pullulanase_LD-like"/>
    <property type="match status" value="1"/>
</dbReference>
<gene>
    <name evidence="3" type="primary">pulA</name>
    <name evidence="3" type="ORF">RM423_21185</name>
</gene>
<protein>
    <submittedName>
        <fullName evidence="3">Pullulanase-type alpha-1,6-glucosidase</fullName>
    </submittedName>
</protein>
<evidence type="ECO:0000313" key="3">
    <source>
        <dbReference type="EMBL" id="MDT0263893.1"/>
    </source>
</evidence>
<name>A0ABU2JGP5_9ACTN</name>